<dbReference type="Gene3D" id="3.30.450.20">
    <property type="entry name" value="PAS domain"/>
    <property type="match status" value="1"/>
</dbReference>
<dbReference type="SUPFAM" id="SSF55594">
    <property type="entry name" value="HPr-like"/>
    <property type="match status" value="1"/>
</dbReference>
<dbReference type="InterPro" id="IPR058031">
    <property type="entry name" value="AAA_lid_NorR"/>
</dbReference>
<evidence type="ECO:0000256" key="8">
    <source>
        <dbReference type="ARBA" id="ARBA00029500"/>
    </source>
</evidence>
<dbReference type="SUPFAM" id="SSF55785">
    <property type="entry name" value="PYP-like sensor domain (PAS domain)"/>
    <property type="match status" value="1"/>
</dbReference>
<evidence type="ECO:0000313" key="13">
    <source>
        <dbReference type="EMBL" id="SEJ76322.1"/>
    </source>
</evidence>
<dbReference type="InterPro" id="IPR025944">
    <property type="entry name" value="Sigma_54_int_dom_CS"/>
</dbReference>
<dbReference type="PANTHER" id="PTHR32071:SF57">
    <property type="entry name" value="C4-DICARBOXYLATE TRANSPORT TRANSCRIPTIONAL REGULATORY PROTEIN DCTD"/>
    <property type="match status" value="1"/>
</dbReference>
<feature type="domain" description="PAS" evidence="11">
    <location>
        <begin position="112"/>
        <end position="162"/>
    </location>
</feature>
<dbReference type="Gene3D" id="3.30.1340.10">
    <property type="entry name" value="HPr-like"/>
    <property type="match status" value="1"/>
</dbReference>
<dbReference type="PROSITE" id="PS00688">
    <property type="entry name" value="SIGMA54_INTERACT_3"/>
    <property type="match status" value="1"/>
</dbReference>
<dbReference type="STRING" id="84035.SAMN05660742_11664"/>
<dbReference type="PANTHER" id="PTHR32071">
    <property type="entry name" value="TRANSCRIPTIONAL REGULATORY PROTEIN"/>
    <property type="match status" value="1"/>
</dbReference>
<dbReference type="Proteomes" id="UP000199662">
    <property type="component" value="Unassembled WGS sequence"/>
</dbReference>
<dbReference type="InterPro" id="IPR013767">
    <property type="entry name" value="PAS_fold"/>
</dbReference>
<dbReference type="PROSITE" id="PS51350">
    <property type="entry name" value="PTS_HPR_DOM"/>
    <property type="match status" value="1"/>
</dbReference>
<dbReference type="CDD" id="cd00009">
    <property type="entry name" value="AAA"/>
    <property type="match status" value="1"/>
</dbReference>
<dbReference type="InterPro" id="IPR030828">
    <property type="entry name" value="HTH_TyrR"/>
</dbReference>
<evidence type="ECO:0000256" key="9">
    <source>
        <dbReference type="SAM" id="Coils"/>
    </source>
</evidence>
<dbReference type="InterPro" id="IPR002078">
    <property type="entry name" value="Sigma_54_int"/>
</dbReference>
<dbReference type="FunFam" id="1.10.8.60:FF:000014">
    <property type="entry name" value="DNA-binding transcriptional regulator NtrC"/>
    <property type="match status" value="1"/>
</dbReference>
<dbReference type="GO" id="GO:0016740">
    <property type="term" value="F:transferase activity"/>
    <property type="evidence" value="ECO:0007669"/>
    <property type="project" value="UniProtKB-KW"/>
</dbReference>
<dbReference type="InterPro" id="IPR000014">
    <property type="entry name" value="PAS"/>
</dbReference>
<dbReference type="SUPFAM" id="SSF52540">
    <property type="entry name" value="P-loop containing nucleoside triphosphate hydrolases"/>
    <property type="match status" value="1"/>
</dbReference>
<evidence type="ECO:0000256" key="2">
    <source>
        <dbReference type="ARBA" id="ARBA00022797"/>
    </source>
</evidence>
<evidence type="ECO:0000256" key="7">
    <source>
        <dbReference type="ARBA" id="ARBA00023163"/>
    </source>
</evidence>
<evidence type="ECO:0000259" key="12">
    <source>
        <dbReference type="PROSITE" id="PS51350"/>
    </source>
</evidence>
<dbReference type="InterPro" id="IPR027417">
    <property type="entry name" value="P-loop_NTPase"/>
</dbReference>
<dbReference type="Pfam" id="PF00989">
    <property type="entry name" value="PAS"/>
    <property type="match status" value="1"/>
</dbReference>
<dbReference type="AlphaFoldDB" id="A0A1H7BP28"/>
<dbReference type="GO" id="GO:0003677">
    <property type="term" value="F:DNA binding"/>
    <property type="evidence" value="ECO:0007669"/>
    <property type="project" value="UniProtKB-KW"/>
</dbReference>
<dbReference type="NCBIfam" id="TIGR01003">
    <property type="entry name" value="PTS_HPr_family"/>
    <property type="match status" value="1"/>
</dbReference>
<accession>A0A1H7BP28</accession>
<evidence type="ECO:0000256" key="3">
    <source>
        <dbReference type="ARBA" id="ARBA00022840"/>
    </source>
</evidence>
<dbReference type="Gene3D" id="1.10.8.60">
    <property type="match status" value="1"/>
</dbReference>
<keyword evidence="7" id="KW-0804">Transcription</keyword>
<name>A0A1H7BP28_9FIRM</name>
<dbReference type="PROSITE" id="PS50045">
    <property type="entry name" value="SIGMA54_INTERACT_4"/>
    <property type="match status" value="1"/>
</dbReference>
<evidence type="ECO:0000259" key="11">
    <source>
        <dbReference type="PROSITE" id="PS50112"/>
    </source>
</evidence>
<dbReference type="Pfam" id="PF00158">
    <property type="entry name" value="Sigma54_activat"/>
    <property type="match status" value="1"/>
</dbReference>
<evidence type="ECO:0000256" key="4">
    <source>
        <dbReference type="ARBA" id="ARBA00023015"/>
    </source>
</evidence>
<dbReference type="CDD" id="cd00130">
    <property type="entry name" value="PAS"/>
    <property type="match status" value="1"/>
</dbReference>
<dbReference type="FunFam" id="3.40.50.300:FF:000006">
    <property type="entry name" value="DNA-binding transcriptional regulator NtrC"/>
    <property type="match status" value="1"/>
</dbReference>
<dbReference type="PROSITE" id="PS50112">
    <property type="entry name" value="PAS"/>
    <property type="match status" value="1"/>
</dbReference>
<keyword evidence="5" id="KW-0238">DNA-binding</keyword>
<organism evidence="13 14">
    <name type="scientific">Propionispira arboris</name>
    <dbReference type="NCBI Taxonomy" id="84035"/>
    <lineage>
        <taxon>Bacteria</taxon>
        <taxon>Bacillati</taxon>
        <taxon>Bacillota</taxon>
        <taxon>Negativicutes</taxon>
        <taxon>Selenomonadales</taxon>
        <taxon>Selenomonadaceae</taxon>
        <taxon>Propionispira</taxon>
    </lineage>
</organism>
<dbReference type="SUPFAM" id="SSF46689">
    <property type="entry name" value="Homeodomain-like"/>
    <property type="match status" value="1"/>
</dbReference>
<feature type="coiled-coil region" evidence="9">
    <location>
        <begin position="217"/>
        <end position="244"/>
    </location>
</feature>
<feature type="domain" description="HPr" evidence="12">
    <location>
        <begin position="2"/>
        <end position="99"/>
    </location>
</feature>
<dbReference type="InterPro" id="IPR000032">
    <property type="entry name" value="HPr-like"/>
</dbReference>
<dbReference type="InterPro" id="IPR035895">
    <property type="entry name" value="HPr-like_sf"/>
</dbReference>
<dbReference type="InterPro" id="IPR035965">
    <property type="entry name" value="PAS-like_dom_sf"/>
</dbReference>
<evidence type="ECO:0000256" key="1">
    <source>
        <dbReference type="ARBA" id="ARBA00022741"/>
    </source>
</evidence>
<keyword evidence="13" id="KW-0808">Transferase</keyword>
<dbReference type="Gene3D" id="3.40.50.300">
    <property type="entry name" value="P-loop containing nucleotide triphosphate hydrolases"/>
    <property type="match status" value="1"/>
</dbReference>
<sequence length="558" mass="62321">MLFEKEAIIHYESGIHARVAAMIVQKSHELYEKYACKIYLRSEHSQRVEMRSLMMLIALKINNGDSVFVSAEGENREEAVLAMVIFLEGDFMVQTPGELHEVDRLLHENALMQERLQLILEAVQDGICVVDKTGAVTYVNPSYLRILHKTEEMVIGENVYEVAPNGNRANVLKTGVARIGSLSHKKDGTTIVANVNPIFVDGEISGVVSVIKNITEVQTLIEKLNQMSAKAEYLEQELLRTKKMGKAFTNYIGRSGRVVDVLAMASKAAASSATVLVRGESGTGKELVAEGIHYASTRRKGPFIRVNCGAIPSTLLESELFGHEKGAFTGAVKRKLGKFELANNGTIFLDEIGEMDKNMQVKLLRALQQREFDRVGGETTVKVDVRIIAATNRNLEDMVREGTFRDDLYYRLNVIPLFLPALRERVEDIPLLAEHFVNKISLQNHKHIQGVTAAAMEVLMAYKWPGNVRELENIIERVITLTDSDFIEIEHLPSYITGEAVVKQMKSFAFDAVLPWEEYEKQIIGNALKKCGSFNAAGKMLKLTHKTVAAKARKYGLI</sequence>
<dbReference type="InterPro" id="IPR025943">
    <property type="entry name" value="Sigma_54_int_dom_ATP-bd_2"/>
</dbReference>
<dbReference type="EMBL" id="FNZK01000016">
    <property type="protein sequence ID" value="SEJ76322.1"/>
    <property type="molecule type" value="Genomic_DNA"/>
</dbReference>
<keyword evidence="14" id="KW-1185">Reference proteome</keyword>
<dbReference type="SMART" id="SM00091">
    <property type="entry name" value="PAS"/>
    <property type="match status" value="1"/>
</dbReference>
<keyword evidence="3" id="KW-0067">ATP-binding</keyword>
<keyword evidence="2" id="KW-0058">Aromatic hydrocarbons catabolism</keyword>
<dbReference type="InterPro" id="IPR009057">
    <property type="entry name" value="Homeodomain-like_sf"/>
</dbReference>
<keyword evidence="4" id="KW-0805">Transcription regulation</keyword>
<gene>
    <name evidence="13" type="ORF">SAMN05660742_11664</name>
</gene>
<protein>
    <recommendedName>
        <fullName evidence="8">HTH-type transcriptional regulatory protein TyrR</fullName>
    </recommendedName>
</protein>
<dbReference type="InterPro" id="IPR025662">
    <property type="entry name" value="Sigma_54_int_dom_ATP-bd_1"/>
</dbReference>
<keyword evidence="1" id="KW-0547">Nucleotide-binding</keyword>
<evidence type="ECO:0000256" key="6">
    <source>
        <dbReference type="ARBA" id="ARBA00023159"/>
    </source>
</evidence>
<dbReference type="Pfam" id="PF25601">
    <property type="entry name" value="AAA_lid_14"/>
    <property type="match status" value="1"/>
</dbReference>
<keyword evidence="6" id="KW-0010">Activator</keyword>
<feature type="domain" description="Sigma-54 factor interaction" evidence="10">
    <location>
        <begin position="251"/>
        <end position="480"/>
    </location>
</feature>
<evidence type="ECO:0000259" key="10">
    <source>
        <dbReference type="PROSITE" id="PS50045"/>
    </source>
</evidence>
<dbReference type="Pfam" id="PF18024">
    <property type="entry name" value="HTH_50"/>
    <property type="match status" value="1"/>
</dbReference>
<dbReference type="PRINTS" id="PR00107">
    <property type="entry name" value="PHOSPHOCPHPR"/>
</dbReference>
<reference evidence="13 14" key="1">
    <citation type="submission" date="2016-10" db="EMBL/GenBank/DDBJ databases">
        <authorList>
            <person name="de Groot N.N."/>
        </authorList>
    </citation>
    <scope>NUCLEOTIDE SEQUENCE [LARGE SCALE GENOMIC DNA]</scope>
    <source>
        <strain evidence="13 14">DSM 2179</strain>
    </source>
</reference>
<keyword evidence="9" id="KW-0175">Coiled coil</keyword>
<evidence type="ECO:0000256" key="5">
    <source>
        <dbReference type="ARBA" id="ARBA00023125"/>
    </source>
</evidence>
<dbReference type="PROSITE" id="PS00675">
    <property type="entry name" value="SIGMA54_INTERACT_1"/>
    <property type="match status" value="1"/>
</dbReference>
<evidence type="ECO:0000313" key="14">
    <source>
        <dbReference type="Proteomes" id="UP000199662"/>
    </source>
</evidence>
<dbReference type="NCBIfam" id="TIGR00229">
    <property type="entry name" value="sensory_box"/>
    <property type="match status" value="1"/>
</dbReference>
<dbReference type="InterPro" id="IPR003593">
    <property type="entry name" value="AAA+_ATPase"/>
</dbReference>
<dbReference type="PROSITE" id="PS00676">
    <property type="entry name" value="SIGMA54_INTERACT_2"/>
    <property type="match status" value="1"/>
</dbReference>
<dbReference type="GO" id="GO:0006355">
    <property type="term" value="P:regulation of DNA-templated transcription"/>
    <property type="evidence" value="ECO:0007669"/>
    <property type="project" value="InterPro"/>
</dbReference>
<dbReference type="Pfam" id="PF00381">
    <property type="entry name" value="PTS-HPr"/>
    <property type="match status" value="1"/>
</dbReference>
<dbReference type="Gene3D" id="1.10.10.60">
    <property type="entry name" value="Homeodomain-like"/>
    <property type="match status" value="1"/>
</dbReference>
<dbReference type="SMART" id="SM00382">
    <property type="entry name" value="AAA"/>
    <property type="match status" value="1"/>
</dbReference>
<proteinExistence type="predicted"/>
<dbReference type="GO" id="GO:0005524">
    <property type="term" value="F:ATP binding"/>
    <property type="evidence" value="ECO:0007669"/>
    <property type="project" value="UniProtKB-KW"/>
</dbReference>